<dbReference type="AlphaFoldDB" id="A0A3B3SKQ1"/>
<dbReference type="CDD" id="cd02440">
    <property type="entry name" value="AdoMet_MTases"/>
    <property type="match status" value="1"/>
</dbReference>
<sequence length="274" mass="30773">MAHRLFEGKEHAVSYQKYRLSPSEQLIGEILAFLEKKKARPFGLAADVGCGSGQGTICLGPHFHQVVGMDVSPAQLQMARACANASNISYRQCPAEELPLEDGSADLVTAMSAAHWFDRPRFLAEAFRVLRPGGSLALLNYTLDMELQYRDCSQELNHICREFHSALRPYRSAVLGPDSTILYKEMFDSIPYPEKEWHDCISVKHSVPVSSYIGMVESFSSYQTLLQKNPEEARRLSQDVTGRLLTVMKVTSPETEVGLVVKYYYFLARKPDVS</sequence>
<dbReference type="Pfam" id="PF08241">
    <property type="entry name" value="Methyltransf_11"/>
    <property type="match status" value="1"/>
</dbReference>
<dbReference type="PANTHER" id="PTHR44942:SF9">
    <property type="entry name" value="NOVEL PROTEIN-RELATED"/>
    <property type="match status" value="1"/>
</dbReference>
<dbReference type="Ensembl" id="ENSPKIT00000011782.1">
    <property type="protein sequence ID" value="ENSPKIP00000030946.1"/>
    <property type="gene ID" value="ENSPKIG00000011610.1"/>
</dbReference>
<dbReference type="InterPro" id="IPR013216">
    <property type="entry name" value="Methyltransf_11"/>
</dbReference>
<dbReference type="SUPFAM" id="SSF53335">
    <property type="entry name" value="S-adenosyl-L-methionine-dependent methyltransferases"/>
    <property type="match status" value="1"/>
</dbReference>
<dbReference type="Ensembl" id="ENSPKIT00000011746.1">
    <property type="protein sequence ID" value="ENSPKIP00000030910.1"/>
    <property type="gene ID" value="ENSPKIG00000011610.1"/>
</dbReference>
<dbReference type="STRING" id="1676925.ENSPKIP00000030929"/>
<dbReference type="Gene3D" id="3.40.50.150">
    <property type="entry name" value="Vaccinia Virus protein VP39"/>
    <property type="match status" value="1"/>
</dbReference>
<organism evidence="2 3">
    <name type="scientific">Paramormyrops kingsleyae</name>
    <dbReference type="NCBI Taxonomy" id="1676925"/>
    <lineage>
        <taxon>Eukaryota</taxon>
        <taxon>Metazoa</taxon>
        <taxon>Chordata</taxon>
        <taxon>Craniata</taxon>
        <taxon>Vertebrata</taxon>
        <taxon>Euteleostomi</taxon>
        <taxon>Actinopterygii</taxon>
        <taxon>Neopterygii</taxon>
        <taxon>Teleostei</taxon>
        <taxon>Osteoglossocephala</taxon>
        <taxon>Osteoglossomorpha</taxon>
        <taxon>Osteoglossiformes</taxon>
        <taxon>Mormyridae</taxon>
        <taxon>Paramormyrops</taxon>
    </lineage>
</organism>
<protein>
    <submittedName>
        <fullName evidence="2">Zgc:162780</fullName>
    </submittedName>
</protein>
<keyword evidence="3" id="KW-1185">Reference proteome</keyword>
<dbReference type="Ensembl" id="ENSPKIT00000011766.1">
    <property type="protein sequence ID" value="ENSPKIP00000030929.1"/>
    <property type="gene ID" value="ENSPKIG00000011610.1"/>
</dbReference>
<dbReference type="PANTHER" id="PTHR44942">
    <property type="entry name" value="METHYLTRANSF_11 DOMAIN-CONTAINING PROTEIN"/>
    <property type="match status" value="1"/>
</dbReference>
<proteinExistence type="predicted"/>
<evidence type="ECO:0000259" key="1">
    <source>
        <dbReference type="Pfam" id="PF08241"/>
    </source>
</evidence>
<dbReference type="GO" id="GO:0008757">
    <property type="term" value="F:S-adenosylmethionine-dependent methyltransferase activity"/>
    <property type="evidence" value="ECO:0007669"/>
    <property type="project" value="InterPro"/>
</dbReference>
<name>A0A3B3SKQ1_9TELE</name>
<feature type="domain" description="Methyltransferase type 11" evidence="1">
    <location>
        <begin position="47"/>
        <end position="137"/>
    </location>
</feature>
<dbReference type="GeneTree" id="ENSGT00940000165586"/>
<evidence type="ECO:0000313" key="2">
    <source>
        <dbReference type="Ensembl" id="ENSPKIP00000030910.1"/>
    </source>
</evidence>
<dbReference type="Proteomes" id="UP000261540">
    <property type="component" value="Unplaced"/>
</dbReference>
<dbReference type="InterPro" id="IPR051052">
    <property type="entry name" value="Diverse_substrate_MTase"/>
</dbReference>
<dbReference type="FunFam" id="3.40.50.150:FF:000370">
    <property type="entry name" value="Si:ch211-93g23.2"/>
    <property type="match status" value="1"/>
</dbReference>
<accession>A0A3B3SKQ1</accession>
<evidence type="ECO:0000313" key="3">
    <source>
        <dbReference type="Proteomes" id="UP000261540"/>
    </source>
</evidence>
<dbReference type="InterPro" id="IPR029063">
    <property type="entry name" value="SAM-dependent_MTases_sf"/>
</dbReference>
<reference evidence="2" key="1">
    <citation type="submission" date="2025-05" db="UniProtKB">
        <authorList>
            <consortium name="Ensembl"/>
        </authorList>
    </citation>
    <scope>IDENTIFICATION</scope>
</reference>